<organism evidence="1 2">
    <name type="scientific">Microvirga flocculans</name>
    <dbReference type="NCBI Taxonomy" id="217168"/>
    <lineage>
        <taxon>Bacteria</taxon>
        <taxon>Pseudomonadati</taxon>
        <taxon>Pseudomonadota</taxon>
        <taxon>Alphaproteobacteria</taxon>
        <taxon>Hyphomicrobiales</taxon>
        <taxon>Methylobacteriaceae</taxon>
        <taxon>Microvirga</taxon>
    </lineage>
</organism>
<proteinExistence type="predicted"/>
<dbReference type="EMBL" id="JACIDC010000002">
    <property type="protein sequence ID" value="MBB4039098.1"/>
    <property type="molecule type" value="Genomic_DNA"/>
</dbReference>
<keyword evidence="2" id="KW-1185">Reference proteome</keyword>
<protein>
    <submittedName>
        <fullName evidence="1">Uncharacterized protein</fullName>
    </submittedName>
</protein>
<comment type="caution">
    <text evidence="1">The sequence shown here is derived from an EMBL/GenBank/DDBJ whole genome shotgun (WGS) entry which is preliminary data.</text>
</comment>
<dbReference type="AlphaFoldDB" id="A0A7W6ICT6"/>
<evidence type="ECO:0000313" key="2">
    <source>
        <dbReference type="Proteomes" id="UP000519439"/>
    </source>
</evidence>
<name>A0A7W6ICT6_9HYPH</name>
<evidence type="ECO:0000313" key="1">
    <source>
        <dbReference type="EMBL" id="MBB4039098.1"/>
    </source>
</evidence>
<accession>A0A7W6ICT6</accession>
<gene>
    <name evidence="1" type="ORF">GGR34_000733</name>
</gene>
<reference evidence="1 2" key="1">
    <citation type="submission" date="2020-08" db="EMBL/GenBank/DDBJ databases">
        <title>Genomic Encyclopedia of Type Strains, Phase IV (KMG-IV): sequencing the most valuable type-strain genomes for metagenomic binning, comparative biology and taxonomic classification.</title>
        <authorList>
            <person name="Goeker M."/>
        </authorList>
    </citation>
    <scope>NUCLEOTIDE SEQUENCE [LARGE SCALE GENOMIC DNA]</scope>
    <source>
        <strain evidence="1 2">DSM 15743</strain>
    </source>
</reference>
<dbReference type="RefSeq" id="WP_027314932.1">
    <property type="nucleotide sequence ID" value="NZ_JACIDC010000002.1"/>
</dbReference>
<dbReference type="Proteomes" id="UP000519439">
    <property type="component" value="Unassembled WGS sequence"/>
</dbReference>
<sequence length="118" mass="13943">MEHQAFEETERLTVFDGTEYIASCHAVYLPTGEEMIFFHLDVFYMSHNVLQDMLKNWKRFREDVPVRLFCMLTDENKASRRLIEKYFGFVPIKVIPCTDGKDRTIFVNNGPARTEVQE</sequence>